<feature type="compositionally biased region" description="Basic and acidic residues" evidence="5">
    <location>
        <begin position="797"/>
        <end position="817"/>
    </location>
</feature>
<comment type="subcellular location">
    <subcellularLocation>
        <location evidence="2">Plastid</location>
        <location evidence="2">Chloroplast inner membrane</location>
        <topology evidence="2">Multi-pass membrane protein</topology>
    </subcellularLocation>
</comment>
<comment type="function">
    <text evidence="1 4">Involved in protein precursor import into chloroplasts. May be part of an intermediate translocation complex acting as a protein-conducting channel at the inner envelope.</text>
</comment>
<feature type="transmembrane region" description="Helical" evidence="4">
    <location>
        <begin position="127"/>
        <end position="147"/>
    </location>
</feature>
<feature type="compositionally biased region" description="Acidic residues" evidence="5">
    <location>
        <begin position="297"/>
        <end position="307"/>
    </location>
</feature>
<feature type="transmembrane region" description="Helical" evidence="4">
    <location>
        <begin position="61"/>
        <end position="81"/>
    </location>
</feature>
<keyword evidence="4" id="KW-0812">Transmembrane</keyword>
<keyword evidence="4" id="KW-0472">Membrane</keyword>
<keyword evidence="4 6" id="KW-0934">Plastid</keyword>
<accession>A0A891GNX4</accession>
<gene>
    <name evidence="6" type="primary">ycf1</name>
    <name evidence="4" type="synonym">TIC214</name>
</gene>
<proteinExistence type="inferred from homology"/>
<evidence type="ECO:0000256" key="4">
    <source>
        <dbReference type="RuleBase" id="RU364085"/>
    </source>
</evidence>
<keyword evidence="3 4" id="KW-1001">Plastid inner membrane</keyword>
<dbReference type="InterPro" id="IPR008896">
    <property type="entry name" value="TIC214"/>
</dbReference>
<dbReference type="PANTHER" id="PTHR33163">
    <property type="entry name" value="PROTEIN TIC 214-RELATED"/>
    <property type="match status" value="1"/>
</dbReference>
<reference evidence="6" key="1">
    <citation type="submission" date="2020-12" db="EMBL/GenBank/DDBJ databases">
        <authorList>
            <person name="Jiang G.-F."/>
        </authorList>
    </citation>
    <scope>NUCLEOTIDE SEQUENCE</scope>
</reference>
<dbReference type="PANTHER" id="PTHR33163:SF40">
    <property type="entry name" value="PROTEIN TIC 214"/>
    <property type="match status" value="1"/>
</dbReference>
<dbReference type="RefSeq" id="YP_010163850.1">
    <property type="nucleotide sequence ID" value="NC_057465.1"/>
</dbReference>
<dbReference type="GO" id="GO:0009706">
    <property type="term" value="C:chloroplast inner membrane"/>
    <property type="evidence" value="ECO:0007669"/>
    <property type="project" value="UniProtKB-SubCell"/>
</dbReference>
<keyword evidence="4" id="KW-0813">Transport</keyword>
<evidence type="ECO:0000256" key="2">
    <source>
        <dbReference type="ARBA" id="ARBA00004478"/>
    </source>
</evidence>
<feature type="region of interest" description="Disordered" evidence="5">
    <location>
        <begin position="794"/>
        <end position="817"/>
    </location>
</feature>
<dbReference type="GeneID" id="67266912"/>
<keyword evidence="4 6" id="KW-0150">Chloroplast</keyword>
<evidence type="ECO:0000256" key="1">
    <source>
        <dbReference type="ARBA" id="ARBA00002515"/>
    </source>
</evidence>
<feature type="transmembrane region" description="Helical" evidence="4">
    <location>
        <begin position="222"/>
        <end position="240"/>
    </location>
</feature>
<feature type="compositionally biased region" description="Acidic residues" evidence="5">
    <location>
        <begin position="259"/>
        <end position="270"/>
    </location>
</feature>
<name>A0A891GNX4_9ROSI</name>
<comment type="subunit">
    <text evidence="4">Part of the Tic complex.</text>
</comment>
<evidence type="ECO:0000313" key="6">
    <source>
        <dbReference type="EMBL" id="QRK25654.1"/>
    </source>
</evidence>
<keyword evidence="4" id="KW-0653">Protein transport</keyword>
<protein>
    <recommendedName>
        <fullName evidence="4">Protein TIC 214</fullName>
    </recommendedName>
    <alternativeName>
        <fullName evidence="4">Translocon at the inner envelope membrane of chloroplasts 214</fullName>
    </alternativeName>
</protein>
<evidence type="ECO:0000256" key="3">
    <source>
        <dbReference type="ARBA" id="ARBA00022780"/>
    </source>
</evidence>
<feature type="region of interest" description="Disordered" evidence="5">
    <location>
        <begin position="252"/>
        <end position="307"/>
    </location>
</feature>
<dbReference type="GO" id="GO:0015031">
    <property type="term" value="P:protein transport"/>
    <property type="evidence" value="ECO:0007669"/>
    <property type="project" value="UniProtKB-KW"/>
</dbReference>
<sequence length="1916" mass="229142">MILKSFILGNLVSLCMKIINSVVVVGLYYGFLTTFSMGPSYLFLLRARVIEEGEEGTEKKVSATTGFITGQLMMFISIYYAPMHLALGRPHTITVLALPYFLFHFFWNNHKHFFDYGSTTRNSMRNLSIQCVFLNNLIFQLFNHFILPSSMLVRLVNIYMFRCNNKMLFVTSSFVGWLIGHILFMKWVGLILVWIQQNNSIRSNVLSRSNKYKYLVSELRNSMARIFSILLFITCVYSLGRIPSPIFTKKLKETSETEERGEETDVEIETTSETKGTKQEPEGSTEEDPASSLFSEEKEDPDKIDETEEIRVNGKEKTKDEFHFHFFKETYYKNRPVYETFYLDGNQENSKLEILIDKKDKDLFWFEKPLVTIFFDSKSWNRPFRYIKKNQFENAVKKEMSQYFFYTCQSDGKERISFTYPPSLSTFLEMIQRKISLVTTEKTDKLSFENHWNFIYFNNKQKNKNLSNEFINRVKAILDKGFFPMNTLEKKIRLCNNKTKKEYLPKIYDPLMDGSPHGRIKLFFSPSIINEIYKKNCIKMGWINKIHLIFPITDYQEFETKMGIKLFSTEIGYFLNLINEFSGKSTLSFNFQGFSLFSDHKEKKMYSEDRIKIFKFLFDAIIADPHNKRIRKKSIGIKEISKKIPRWSYKLISDLEQQERQNQINTATNPDIRSRKSKPVVIFNDNIFNDNKKKINTYNNIKDATNSDQRGEVTLIHYSQQSDFSRDIIKGSMRAQRRKTAIWELFQANVHSPLFLDRLDIDKSRFFDLDISELMKILFINWMCKKPEFLLSNSTDTEEKPKESEKREEDKREEDKRKEKIRMDIAEAWDSIIFAQVLRGCLLQTQSIIRKYILVPSVIIVKNIIRMLLFQFPEWSEDLADWNREIHVKCTYNGVQLSETEFPTNWLTDGIQIKILFPFRLKPWHRPKLNFPHKDRMQKKGQKENFCFLTVLGMETELPFGFPPKKLLVFEPIFKKLRKKIIKFQKNFFLVIKISKERSKERIKFFLNLSKERNNWVIKKILFLKEIINKLSKSKKNSILLFRFREVYELNETKKDLIITNQTIHKNHISPQICPMDWTNYLLTEKKMKDLTARTSTILNEIEKIRKEKKNGFLTSEINISPTQITYNAKKRKSSKKISQILILKRRNTRFLRKFNFFIKMLIEKIYIDIFLGIINIPKIHHVHLFLELTRKIINKYIYNNKENCKRIDKTNQNTNRFISIIKKLLNICVINKNLRIFCDVSSLSQAYVFYKLSQIQVINLYKLRSALQYHEASLFVKNKIKKDFEAQELFHSDLKDNNFINSVMNQWKSWLKNYYQYKYNLSQIKWSRLIPQKWRNRINQRRMVQNQDLNKWNLYEKDQLIYYEKENDFEGDSLPSQKKNFKKHYRYNFLLYKFINYENKKDSYIYRSPLQINNKHEISYNYNTTKNNFLDMFGDISINNYLAEEDINNMEKPPDKNYFDCKISKFCIRKKVDIESWIDTGTKQKKNITTGTHKYQIIDKIDNKDIFFLTIQQDHEVNSANKKKNLFDWMEMNEEILHQPISNLELWFFPKFVIFCNTYEIKPWVIPIKLLLVNFNNDNEKINENKKINRKKNGDFFISIFSNKKKSIELKNQNHEEKESEEPMDLGSVLSNQEKDIEEDYAESNTKKRRKQKQYKSNTARELYSFLQKHLGFQLKWHAFLNQKIINNIKVFGLLLRLTNPREIIISSVQRSEMSLDILMIQKNFTLTEFMKKGILIIEPMYLSVKIKNNGHFIIYQTISILLIHKSKQQINQRYRKKSYVIKNKFTEFIERHQNITGNKEKNNYVLVLENFLSPKRCRELRIQFSLNSKNRNAIHININTKIFNGNNIKNYKPILYKSKYFAKDTNKLLKLKPFLCPIYQLEDLVCMNRYWFNTNNASRFSMLRIHIYPQLKIR</sequence>
<dbReference type="EMBL" id="MW387538">
    <property type="protein sequence ID" value="QRK25654.1"/>
    <property type="molecule type" value="Genomic_DNA"/>
</dbReference>
<evidence type="ECO:0000256" key="5">
    <source>
        <dbReference type="SAM" id="MobiDB-lite"/>
    </source>
</evidence>
<comment type="similarity">
    <text evidence="4">Belongs to the TIC214 family.</text>
</comment>
<dbReference type="Pfam" id="PF05758">
    <property type="entry name" value="Ycf1"/>
    <property type="match status" value="1"/>
</dbReference>
<organism evidence="6">
    <name type="scientific">Rhizophora apiculata</name>
    <dbReference type="NCBI Taxonomy" id="106626"/>
    <lineage>
        <taxon>Eukaryota</taxon>
        <taxon>Viridiplantae</taxon>
        <taxon>Streptophyta</taxon>
        <taxon>Embryophyta</taxon>
        <taxon>Tracheophyta</taxon>
        <taxon>Spermatophyta</taxon>
        <taxon>Magnoliopsida</taxon>
        <taxon>eudicotyledons</taxon>
        <taxon>Gunneridae</taxon>
        <taxon>Pentapetalae</taxon>
        <taxon>rosids</taxon>
        <taxon>fabids</taxon>
        <taxon>Malpighiales</taxon>
        <taxon>Rhizophoraceae</taxon>
        <taxon>Rhizophora</taxon>
    </lineage>
</organism>
<keyword evidence="4" id="KW-1133">Transmembrane helix</keyword>
<feature type="transmembrane region" description="Helical" evidence="4">
    <location>
        <begin position="88"/>
        <end position="107"/>
    </location>
</feature>
<geneLocation type="chloroplast" evidence="6"/>
<feature type="transmembrane region" description="Helical" evidence="4">
    <location>
        <begin position="168"/>
        <end position="195"/>
    </location>
</feature>